<organism evidence="2 3">
    <name type="scientific">Apibacter mensalis</name>
    <dbReference type="NCBI Taxonomy" id="1586267"/>
    <lineage>
        <taxon>Bacteria</taxon>
        <taxon>Pseudomonadati</taxon>
        <taxon>Bacteroidota</taxon>
        <taxon>Flavobacteriia</taxon>
        <taxon>Flavobacteriales</taxon>
        <taxon>Weeksellaceae</taxon>
        <taxon>Apibacter</taxon>
    </lineage>
</organism>
<feature type="signal peptide" evidence="1">
    <location>
        <begin position="1"/>
        <end position="18"/>
    </location>
</feature>
<feature type="chain" id="PRO_5007049810" description="DUF4919 domain-containing protein" evidence="1">
    <location>
        <begin position="19"/>
        <end position="226"/>
    </location>
</feature>
<dbReference type="EMBL" id="FCOR01000007">
    <property type="protein sequence ID" value="CVK16448.1"/>
    <property type="molecule type" value="Genomic_DNA"/>
</dbReference>
<keyword evidence="1" id="KW-0732">Signal</keyword>
<name>A0A0X3ARD0_9FLAO</name>
<dbReference type="OrthoDB" id="686440at2"/>
<protein>
    <recommendedName>
        <fullName evidence="4">DUF4919 domain-containing protein</fullName>
    </recommendedName>
</protein>
<accession>A0A0X3ARD0</accession>
<dbReference type="AlphaFoldDB" id="A0A0X3ARD0"/>
<keyword evidence="3" id="KW-1185">Reference proteome</keyword>
<evidence type="ECO:0000313" key="3">
    <source>
        <dbReference type="Proteomes" id="UP000182761"/>
    </source>
</evidence>
<sequence length="226" mass="26808">MKFIYFILPLLALNFAFSQQINFEQLKAFVNDKNSPFYYDHLIYEFLNDTSAFHKEYQKSYYLYYGKLFSSYKYKSSELKPRHLKFMKQLASKKYAKAVILGEELLKNDPINLTIILNLIICYSENNQNNENDERLKLLKNQAEILMKAIADYGDGKNINTAFKVISLSDEFSLLNYLGINLEMYSRNSIKYNLNTVLDIWTKEQKYQKDKRNKIFIEVFTDISTK</sequence>
<evidence type="ECO:0008006" key="4">
    <source>
        <dbReference type="Google" id="ProtNLM"/>
    </source>
</evidence>
<reference evidence="2 3" key="1">
    <citation type="submission" date="2016-01" db="EMBL/GenBank/DDBJ databases">
        <authorList>
            <person name="McClelland M."/>
            <person name="Jain A."/>
            <person name="Saraogi P."/>
            <person name="Mendelson R."/>
            <person name="Westerman R."/>
            <person name="SanMiguel P."/>
            <person name="Csonka L."/>
        </authorList>
    </citation>
    <scope>NUCLEOTIDE SEQUENCE [LARGE SCALE GENOMIC DNA]</scope>
    <source>
        <strain evidence="2 3">R-53146</strain>
    </source>
</reference>
<dbReference type="InterPro" id="IPR032578">
    <property type="entry name" value="DUF4919"/>
</dbReference>
<dbReference type="Pfam" id="PF16266">
    <property type="entry name" value="DUF4919"/>
    <property type="match status" value="1"/>
</dbReference>
<proteinExistence type="predicted"/>
<dbReference type="RefSeq" id="WP_055425641.1">
    <property type="nucleotide sequence ID" value="NZ_FCOR01000007.1"/>
</dbReference>
<gene>
    <name evidence="2" type="ORF">Ga0061079_10750</name>
</gene>
<dbReference type="Proteomes" id="UP000182761">
    <property type="component" value="Unassembled WGS sequence"/>
</dbReference>
<dbReference type="STRING" id="1586267.GCA_001418685_01301"/>
<evidence type="ECO:0000256" key="1">
    <source>
        <dbReference type="SAM" id="SignalP"/>
    </source>
</evidence>
<evidence type="ECO:0000313" key="2">
    <source>
        <dbReference type="EMBL" id="CVK16448.1"/>
    </source>
</evidence>